<keyword evidence="7 13" id="KW-0863">Zinc-finger</keyword>
<dbReference type="Pfam" id="PF17123">
    <property type="entry name" value="zf-RING_11"/>
    <property type="match status" value="1"/>
</dbReference>
<feature type="compositionally biased region" description="Low complexity" evidence="14">
    <location>
        <begin position="65"/>
        <end position="77"/>
    </location>
</feature>
<feature type="compositionally biased region" description="Polar residues" evidence="14">
    <location>
        <begin position="563"/>
        <end position="583"/>
    </location>
</feature>
<feature type="region of interest" description="Disordered" evidence="14">
    <location>
        <begin position="19"/>
        <end position="204"/>
    </location>
</feature>
<feature type="compositionally biased region" description="Polar residues" evidence="14">
    <location>
        <begin position="85"/>
        <end position="94"/>
    </location>
</feature>
<evidence type="ECO:0000256" key="5">
    <source>
        <dbReference type="ARBA" id="ARBA00022679"/>
    </source>
</evidence>
<evidence type="ECO:0000256" key="3">
    <source>
        <dbReference type="ARBA" id="ARBA00012483"/>
    </source>
</evidence>
<dbReference type="GO" id="GO:0051865">
    <property type="term" value="P:protein autoubiquitination"/>
    <property type="evidence" value="ECO:0007669"/>
    <property type="project" value="UniProtKB-ARBA"/>
</dbReference>
<comment type="catalytic activity">
    <reaction evidence="1">
        <text>S-ubiquitinyl-[E2 ubiquitin-conjugating enzyme]-L-cysteine + [acceptor protein]-L-lysine = [E2 ubiquitin-conjugating enzyme]-L-cysteine + N(6)-ubiquitinyl-[acceptor protein]-L-lysine.</text>
        <dbReference type="EC" id="2.3.2.27"/>
    </reaction>
</comment>
<dbReference type="InterPro" id="IPR013083">
    <property type="entry name" value="Znf_RING/FYVE/PHD"/>
</dbReference>
<dbReference type="AlphaFoldDB" id="A0A9W8YVI0"/>
<evidence type="ECO:0000256" key="9">
    <source>
        <dbReference type="ARBA" id="ARBA00022833"/>
    </source>
</evidence>
<dbReference type="GO" id="GO:0008270">
    <property type="term" value="F:zinc ion binding"/>
    <property type="evidence" value="ECO:0007669"/>
    <property type="project" value="UniProtKB-KW"/>
</dbReference>
<evidence type="ECO:0000259" key="15">
    <source>
        <dbReference type="PROSITE" id="PS50006"/>
    </source>
</evidence>
<reference evidence="17" key="1">
    <citation type="submission" date="2022-10" db="EMBL/GenBank/DDBJ databases">
        <title>Tapping the CABI collections for fungal endophytes: first genome assemblies for Collariella, Neodidymelliopsis, Ascochyta clinopodiicola, Didymella pomorum, Didymosphaeria variabile, Neocosmospora piperis and Neocucurbitaria cava.</title>
        <authorList>
            <person name="Hill R."/>
        </authorList>
    </citation>
    <scope>NUCLEOTIDE SEQUENCE</scope>
    <source>
        <strain evidence="17">IMI 355082</strain>
    </source>
</reference>
<evidence type="ECO:0000256" key="12">
    <source>
        <dbReference type="ARBA" id="ARBA00080465"/>
    </source>
</evidence>
<dbReference type="GO" id="GO:0000921">
    <property type="term" value="P:septin ring assembly"/>
    <property type="evidence" value="ECO:0007669"/>
    <property type="project" value="UniProtKB-ARBA"/>
</dbReference>
<dbReference type="SUPFAM" id="SSF57850">
    <property type="entry name" value="RING/U-box"/>
    <property type="match status" value="1"/>
</dbReference>
<feature type="compositionally biased region" description="Polar residues" evidence="14">
    <location>
        <begin position="543"/>
        <end position="553"/>
    </location>
</feature>
<dbReference type="GO" id="GO:0031578">
    <property type="term" value="P:mitotic spindle orientation checkpoint signaling"/>
    <property type="evidence" value="ECO:0007669"/>
    <property type="project" value="UniProtKB-ARBA"/>
</dbReference>
<feature type="compositionally biased region" description="Acidic residues" evidence="14">
    <location>
        <begin position="438"/>
        <end position="449"/>
    </location>
</feature>
<dbReference type="EC" id="2.3.2.27" evidence="3"/>
<evidence type="ECO:0000256" key="13">
    <source>
        <dbReference type="PROSITE-ProRule" id="PRU00175"/>
    </source>
</evidence>
<dbReference type="Gene3D" id="3.30.40.10">
    <property type="entry name" value="Zinc/RING finger domain, C3HC4 (zinc finger)"/>
    <property type="match status" value="1"/>
</dbReference>
<comment type="subcellular location">
    <subcellularLocation>
        <location evidence="2">Cytoplasm</location>
    </subcellularLocation>
</comment>
<dbReference type="GO" id="GO:0061630">
    <property type="term" value="F:ubiquitin protein ligase activity"/>
    <property type="evidence" value="ECO:0007669"/>
    <property type="project" value="UniProtKB-EC"/>
</dbReference>
<keyword evidence="8" id="KW-0833">Ubl conjugation pathway</keyword>
<sequence length="634" mass="68450">MFTSPAPATTSLTAGSISLASSASPHRQSHHHSTAAPTSSTSRTRRGLSYLRNYTQSHLTRDRNTAASPASPTSPSTFWPVEGLTRSNSDNPSSTRTTTETGIATADLDRPINSRRFTLAPTFFHPLDPPSSRPASDDEHQQTSLTLARSTTSQRPIPETAFASSGREIESTTGRSSMTRSRSATTGTVMAASSATTRPGDDSNLSVLPSIRFSVFVDPRSQRPSLHFSPIARTLPTGGEIIRVGRYSERDSQPAIPANVPSSAPVGFKSKVVSRRHCEFWYEEGKWYIKDVKSSSGTFLNHIRLSPPGQESKPFPVNDGDVVQLGIDFKGGEEMIFRCVKMRLELNRGWQNKLNKFNMSSHKRLWNMTKSEGQGGQNYSQDCSICLNSIAPCQCLFVAPCSHTWHFKCIRALLQGPNYPIFICPNCRAAADLEAEVEDPEDWEELNEELADKEKEASEDDRSKEPRLDPPAQVEAGRTSVDRIRTSLERARASAAERARSSLERSRGAGAPVTAAHGEATVPSASSSTESVVMHDAIPGNDGASTPSTTENVPSEPVAIPNATPNTRRTPSPGSGGIPTSNGHEGPITPRNDAGPWVFDGSGARIGVVPTSSGIARQSLNGVVDMDVQVEDIT</sequence>
<keyword evidence="6" id="KW-0479">Metal-binding</keyword>
<dbReference type="FunFam" id="3.30.40.10:FF:000426">
    <property type="entry name" value="DMA1p Ubiquitin-protein ligase (E3)"/>
    <property type="match status" value="1"/>
</dbReference>
<dbReference type="InterPro" id="IPR001841">
    <property type="entry name" value="Znf_RING"/>
</dbReference>
<feature type="compositionally biased region" description="Polar residues" evidence="14">
    <location>
        <begin position="142"/>
        <end position="155"/>
    </location>
</feature>
<keyword evidence="5" id="KW-0808">Transferase</keyword>
<protein>
    <recommendedName>
        <fullName evidence="3">RING-type E3 ubiquitin transferase</fullName>
        <ecNumber evidence="3">2.3.2.27</ecNumber>
    </recommendedName>
    <alternativeName>
        <fullName evidence="12">Checkpoint forkhead associated with RING domains-containing protein 1</fullName>
    </alternativeName>
</protein>
<evidence type="ECO:0000313" key="18">
    <source>
        <dbReference type="Proteomes" id="UP001140453"/>
    </source>
</evidence>
<feature type="compositionally biased region" description="Low complexity" evidence="14">
    <location>
        <begin position="95"/>
        <end position="105"/>
    </location>
</feature>
<feature type="compositionally biased region" description="Polar residues" evidence="14">
    <location>
        <begin position="191"/>
        <end position="204"/>
    </location>
</feature>
<feature type="compositionally biased region" description="Low complexity" evidence="14">
    <location>
        <begin position="171"/>
        <end position="188"/>
    </location>
</feature>
<feature type="domain" description="FHA" evidence="15">
    <location>
        <begin position="242"/>
        <end position="305"/>
    </location>
</feature>
<evidence type="ECO:0000256" key="10">
    <source>
        <dbReference type="ARBA" id="ARBA00023306"/>
    </source>
</evidence>
<comment type="similarity">
    <text evidence="11">Belongs to the DMA1 family.</text>
</comment>
<name>A0A9W8YVI0_9PEZI</name>
<dbReference type="SUPFAM" id="SSF49879">
    <property type="entry name" value="SMAD/FHA domain"/>
    <property type="match status" value="1"/>
</dbReference>
<dbReference type="GO" id="GO:0032153">
    <property type="term" value="C:cell division site"/>
    <property type="evidence" value="ECO:0007669"/>
    <property type="project" value="TreeGrafter"/>
</dbReference>
<dbReference type="PROSITE" id="PS50089">
    <property type="entry name" value="ZF_RING_2"/>
    <property type="match status" value="1"/>
</dbReference>
<feature type="compositionally biased region" description="Basic and acidic residues" evidence="14">
    <location>
        <begin position="480"/>
        <end position="507"/>
    </location>
</feature>
<evidence type="ECO:0000256" key="8">
    <source>
        <dbReference type="ARBA" id="ARBA00022786"/>
    </source>
</evidence>
<keyword evidence="4" id="KW-0963">Cytoplasm</keyword>
<proteinExistence type="inferred from homology"/>
<evidence type="ECO:0000313" key="17">
    <source>
        <dbReference type="EMBL" id="KAJ4391780.1"/>
    </source>
</evidence>
<dbReference type="GO" id="GO:0000132">
    <property type="term" value="P:establishment of mitotic spindle orientation"/>
    <property type="evidence" value="ECO:0007669"/>
    <property type="project" value="UniProtKB-ARBA"/>
</dbReference>
<evidence type="ECO:0000256" key="6">
    <source>
        <dbReference type="ARBA" id="ARBA00022723"/>
    </source>
</evidence>
<evidence type="ECO:0000256" key="2">
    <source>
        <dbReference type="ARBA" id="ARBA00004496"/>
    </source>
</evidence>
<organism evidence="17 18">
    <name type="scientific">Gnomoniopsis smithogilvyi</name>
    <dbReference type="NCBI Taxonomy" id="1191159"/>
    <lineage>
        <taxon>Eukaryota</taxon>
        <taxon>Fungi</taxon>
        <taxon>Dikarya</taxon>
        <taxon>Ascomycota</taxon>
        <taxon>Pezizomycotina</taxon>
        <taxon>Sordariomycetes</taxon>
        <taxon>Sordariomycetidae</taxon>
        <taxon>Diaporthales</taxon>
        <taxon>Gnomoniaceae</taxon>
        <taxon>Gnomoniopsis</taxon>
    </lineage>
</organism>
<dbReference type="Pfam" id="PF00498">
    <property type="entry name" value="FHA"/>
    <property type="match status" value="1"/>
</dbReference>
<keyword evidence="9" id="KW-0862">Zinc</keyword>
<evidence type="ECO:0000256" key="4">
    <source>
        <dbReference type="ARBA" id="ARBA00022490"/>
    </source>
</evidence>
<evidence type="ECO:0000256" key="1">
    <source>
        <dbReference type="ARBA" id="ARBA00000900"/>
    </source>
</evidence>
<dbReference type="Gene3D" id="2.60.200.20">
    <property type="match status" value="1"/>
</dbReference>
<dbReference type="GO" id="GO:0090337">
    <property type="term" value="P:regulation of formin-nucleated actin cable assembly"/>
    <property type="evidence" value="ECO:0007669"/>
    <property type="project" value="UniProtKB-ARBA"/>
</dbReference>
<feature type="compositionally biased region" description="Basic and acidic residues" evidence="14">
    <location>
        <begin position="450"/>
        <end position="468"/>
    </location>
</feature>
<feature type="domain" description="RING-type" evidence="16">
    <location>
        <begin position="383"/>
        <end position="428"/>
    </location>
</feature>
<dbReference type="GO" id="GO:0097271">
    <property type="term" value="P:protein localization to bud neck"/>
    <property type="evidence" value="ECO:0007669"/>
    <property type="project" value="UniProtKB-ARBA"/>
</dbReference>
<dbReference type="PANTHER" id="PTHR15067:SF7">
    <property type="entry name" value="E3 UBIQUITIN-PROTEIN LIGASE DMA1-RELATED"/>
    <property type="match status" value="1"/>
</dbReference>
<comment type="caution">
    <text evidence="17">The sequence shown here is derived from an EMBL/GenBank/DDBJ whole genome shotgun (WGS) entry which is preliminary data.</text>
</comment>
<dbReference type="InterPro" id="IPR008984">
    <property type="entry name" value="SMAD_FHA_dom_sf"/>
</dbReference>
<dbReference type="SMART" id="SM00240">
    <property type="entry name" value="FHA"/>
    <property type="match status" value="1"/>
</dbReference>
<keyword evidence="18" id="KW-1185">Reference proteome</keyword>
<evidence type="ECO:0000259" key="16">
    <source>
        <dbReference type="PROSITE" id="PS50089"/>
    </source>
</evidence>
<dbReference type="GO" id="GO:0006511">
    <property type="term" value="P:ubiquitin-dependent protein catabolic process"/>
    <property type="evidence" value="ECO:0007669"/>
    <property type="project" value="TreeGrafter"/>
</dbReference>
<dbReference type="GO" id="GO:0000151">
    <property type="term" value="C:ubiquitin ligase complex"/>
    <property type="evidence" value="ECO:0007669"/>
    <property type="project" value="TreeGrafter"/>
</dbReference>
<feature type="region of interest" description="Disordered" evidence="14">
    <location>
        <begin position="438"/>
        <end position="603"/>
    </location>
</feature>
<evidence type="ECO:0000256" key="7">
    <source>
        <dbReference type="ARBA" id="ARBA00022771"/>
    </source>
</evidence>
<evidence type="ECO:0000256" key="14">
    <source>
        <dbReference type="SAM" id="MobiDB-lite"/>
    </source>
</evidence>
<gene>
    <name evidence="17" type="ORF">N0V93_005400</name>
</gene>
<keyword evidence="10" id="KW-0131">Cell cycle</keyword>
<dbReference type="PROSITE" id="PS50006">
    <property type="entry name" value="FHA_DOMAIN"/>
    <property type="match status" value="1"/>
</dbReference>
<evidence type="ECO:0000256" key="11">
    <source>
        <dbReference type="ARBA" id="ARBA00061209"/>
    </source>
</evidence>
<dbReference type="FunFam" id="2.60.200.20:FF:000030">
    <property type="entry name" value="FHA domain-containing protein"/>
    <property type="match status" value="1"/>
</dbReference>
<dbReference type="Proteomes" id="UP001140453">
    <property type="component" value="Unassembled WGS sequence"/>
</dbReference>
<accession>A0A9W8YVI0</accession>
<dbReference type="EMBL" id="JAPEVB010000003">
    <property type="protein sequence ID" value="KAJ4391780.1"/>
    <property type="molecule type" value="Genomic_DNA"/>
</dbReference>
<dbReference type="GO" id="GO:0005829">
    <property type="term" value="C:cytosol"/>
    <property type="evidence" value="ECO:0007669"/>
    <property type="project" value="TreeGrafter"/>
</dbReference>
<dbReference type="OrthoDB" id="687730at2759"/>
<dbReference type="InterPro" id="IPR000253">
    <property type="entry name" value="FHA_dom"/>
</dbReference>
<dbReference type="PANTHER" id="PTHR15067">
    <property type="entry name" value="E3 UBIQUITIN-PROTEIN LIGASE RNF8"/>
    <property type="match status" value="1"/>
</dbReference>